<evidence type="ECO:0000256" key="5">
    <source>
        <dbReference type="ARBA" id="ARBA00023239"/>
    </source>
</evidence>
<evidence type="ECO:0000313" key="8">
    <source>
        <dbReference type="Proteomes" id="UP000649179"/>
    </source>
</evidence>
<dbReference type="Gene3D" id="3.10.180.10">
    <property type="entry name" value="2,3-Dihydroxybiphenyl 1,2-Dioxygenase, domain 1"/>
    <property type="match status" value="1"/>
</dbReference>
<evidence type="ECO:0000256" key="4">
    <source>
        <dbReference type="ARBA" id="ARBA00021735"/>
    </source>
</evidence>
<dbReference type="SUPFAM" id="SSF54593">
    <property type="entry name" value="Glyoxalase/Bleomycin resistance protein/Dihydroxybiphenyl dioxygenase"/>
    <property type="match status" value="1"/>
</dbReference>
<keyword evidence="5" id="KW-0456">Lyase</keyword>
<evidence type="ECO:0000256" key="1">
    <source>
        <dbReference type="ARBA" id="ARBA00001554"/>
    </source>
</evidence>
<dbReference type="Pfam" id="PF18029">
    <property type="entry name" value="Glyoxalase_6"/>
    <property type="match status" value="1"/>
</dbReference>
<protein>
    <recommendedName>
        <fullName evidence="4">Putative pterin-4-alpha-carbinolamine dehydratase</fullName>
        <ecNumber evidence="3">4.2.1.96</ecNumber>
    </recommendedName>
</protein>
<dbReference type="InterPro" id="IPR041581">
    <property type="entry name" value="Glyoxalase_6"/>
</dbReference>
<keyword evidence="8" id="KW-1185">Reference proteome</keyword>
<evidence type="ECO:0000313" key="7">
    <source>
        <dbReference type="EMBL" id="GGF37330.1"/>
    </source>
</evidence>
<dbReference type="GO" id="GO:0008124">
    <property type="term" value="F:4-alpha-hydroxytetrahydrobiopterin dehydratase activity"/>
    <property type="evidence" value="ECO:0007669"/>
    <property type="project" value="UniProtKB-EC"/>
</dbReference>
<dbReference type="PANTHER" id="PTHR12599:SF0">
    <property type="entry name" value="PTERIN-4-ALPHA-CARBINOLAMINE DEHYDRATASE"/>
    <property type="match status" value="1"/>
</dbReference>
<dbReference type="GO" id="GO:0006729">
    <property type="term" value="P:tetrahydrobiopterin biosynthetic process"/>
    <property type="evidence" value="ECO:0007669"/>
    <property type="project" value="InterPro"/>
</dbReference>
<dbReference type="InterPro" id="IPR001533">
    <property type="entry name" value="Pterin_deHydtase"/>
</dbReference>
<organism evidence="7 8">
    <name type="scientific">Marmoricola endophyticus</name>
    <dbReference type="NCBI Taxonomy" id="2040280"/>
    <lineage>
        <taxon>Bacteria</taxon>
        <taxon>Bacillati</taxon>
        <taxon>Actinomycetota</taxon>
        <taxon>Actinomycetes</taxon>
        <taxon>Propionibacteriales</taxon>
        <taxon>Nocardioidaceae</taxon>
        <taxon>Marmoricola</taxon>
    </lineage>
</organism>
<evidence type="ECO:0000256" key="2">
    <source>
        <dbReference type="ARBA" id="ARBA00006472"/>
    </source>
</evidence>
<dbReference type="EMBL" id="BMKQ01000001">
    <property type="protein sequence ID" value="GGF37330.1"/>
    <property type="molecule type" value="Genomic_DNA"/>
</dbReference>
<dbReference type="EC" id="4.2.1.96" evidence="3"/>
<name>A0A917BEU9_9ACTN</name>
<proteinExistence type="inferred from homology"/>
<dbReference type="PANTHER" id="PTHR12599">
    <property type="entry name" value="PTERIN-4-ALPHA-CARBINOLAMINE DEHYDRATASE"/>
    <property type="match status" value="1"/>
</dbReference>
<dbReference type="Proteomes" id="UP000649179">
    <property type="component" value="Unassembled WGS sequence"/>
</dbReference>
<dbReference type="SUPFAM" id="SSF55248">
    <property type="entry name" value="PCD-like"/>
    <property type="match status" value="1"/>
</dbReference>
<comment type="catalytic activity">
    <reaction evidence="1">
        <text>(4aS,6R)-4a-hydroxy-L-erythro-5,6,7,8-tetrahydrobiopterin = (6R)-L-erythro-6,7-dihydrobiopterin + H2O</text>
        <dbReference type="Rhea" id="RHEA:11920"/>
        <dbReference type="ChEBI" id="CHEBI:15377"/>
        <dbReference type="ChEBI" id="CHEBI:15642"/>
        <dbReference type="ChEBI" id="CHEBI:43120"/>
        <dbReference type="EC" id="4.2.1.96"/>
    </reaction>
</comment>
<dbReference type="Pfam" id="PF01329">
    <property type="entry name" value="Pterin_4a"/>
    <property type="match status" value="1"/>
</dbReference>
<reference evidence="7" key="2">
    <citation type="submission" date="2020-09" db="EMBL/GenBank/DDBJ databases">
        <authorList>
            <person name="Sun Q."/>
            <person name="Zhou Y."/>
        </authorList>
    </citation>
    <scope>NUCLEOTIDE SEQUENCE</scope>
    <source>
        <strain evidence="7">CGMCC 1.16067</strain>
    </source>
</reference>
<dbReference type="Gene3D" id="3.30.1360.20">
    <property type="entry name" value="Transcriptional coactivator/pterin dehydratase"/>
    <property type="match status" value="1"/>
</dbReference>
<dbReference type="RefSeq" id="WP_188778532.1">
    <property type="nucleotide sequence ID" value="NZ_BMKQ01000001.1"/>
</dbReference>
<dbReference type="AlphaFoldDB" id="A0A917BEU9"/>
<evidence type="ECO:0000256" key="3">
    <source>
        <dbReference type="ARBA" id="ARBA00013252"/>
    </source>
</evidence>
<dbReference type="InterPro" id="IPR029068">
    <property type="entry name" value="Glyas_Bleomycin-R_OHBP_Dase"/>
</dbReference>
<dbReference type="InterPro" id="IPR036428">
    <property type="entry name" value="PCD_sf"/>
</dbReference>
<dbReference type="CDD" id="cd00488">
    <property type="entry name" value="PCD_DCoH"/>
    <property type="match status" value="1"/>
</dbReference>
<reference evidence="7" key="1">
    <citation type="journal article" date="2014" name="Int. J. Syst. Evol. Microbiol.">
        <title>Complete genome sequence of Corynebacterium casei LMG S-19264T (=DSM 44701T), isolated from a smear-ripened cheese.</title>
        <authorList>
            <consortium name="US DOE Joint Genome Institute (JGI-PGF)"/>
            <person name="Walter F."/>
            <person name="Albersmeier A."/>
            <person name="Kalinowski J."/>
            <person name="Ruckert C."/>
        </authorList>
    </citation>
    <scope>NUCLEOTIDE SEQUENCE</scope>
    <source>
        <strain evidence="7">CGMCC 1.16067</strain>
    </source>
</reference>
<comment type="caution">
    <text evidence="7">The sequence shown here is derived from an EMBL/GenBank/DDBJ whole genome shotgun (WGS) entry which is preliminary data.</text>
</comment>
<sequence>MADEKTLLGASDVEEAVLADWRIVFDVLHARFETGDFATGLALVNRIGEKAEEVQHHPDLDLTYPTLDVRLTSHDVGGITSRDIDMARTISALAAEAGAAARPDQVWGLELSLDTPDHAEIRDFWAALLDWEVDEDEVVAPDGNHPTIWFQESDDHETPHQRWHLDVRVPPEVVDARIEAALEAGGTLVSDDAAPAYWVLADAQGNQACLTTWQGRGE</sequence>
<gene>
    <name evidence="7" type="ORF">GCM10011519_08560</name>
</gene>
<comment type="similarity">
    <text evidence="2">Belongs to the pterin-4-alpha-carbinolamine dehydratase family.</text>
</comment>
<evidence type="ECO:0000259" key="6">
    <source>
        <dbReference type="Pfam" id="PF18029"/>
    </source>
</evidence>
<feature type="domain" description="Glyoxalase-like" evidence="6">
    <location>
        <begin position="111"/>
        <end position="211"/>
    </location>
</feature>
<accession>A0A917BEU9</accession>
<dbReference type="NCBIfam" id="NF002017">
    <property type="entry name" value="PRK00823.1-2"/>
    <property type="match status" value="1"/>
</dbReference>